<keyword evidence="8" id="KW-0804">Transcription</keyword>
<organism evidence="12 13">
    <name type="scientific">Sphaeroforma arctica JP610</name>
    <dbReference type="NCBI Taxonomy" id="667725"/>
    <lineage>
        <taxon>Eukaryota</taxon>
        <taxon>Ichthyosporea</taxon>
        <taxon>Ichthyophonida</taxon>
        <taxon>Sphaeroforma</taxon>
    </lineage>
</organism>
<dbReference type="EMBL" id="KQ242000">
    <property type="protein sequence ID" value="KNC81756.1"/>
    <property type="molecule type" value="Genomic_DNA"/>
</dbReference>
<evidence type="ECO:0000256" key="8">
    <source>
        <dbReference type="ARBA" id="ARBA00023163"/>
    </source>
</evidence>
<keyword evidence="4" id="KW-0863">Zinc-finger</keyword>
<evidence type="ECO:0000256" key="6">
    <source>
        <dbReference type="ARBA" id="ARBA00022853"/>
    </source>
</evidence>
<dbReference type="InterPro" id="IPR001965">
    <property type="entry name" value="Znf_PHD"/>
</dbReference>
<evidence type="ECO:0000256" key="3">
    <source>
        <dbReference type="ARBA" id="ARBA00022737"/>
    </source>
</evidence>
<gene>
    <name evidence="12" type="ORF">SARC_05940</name>
</gene>
<comment type="subcellular location">
    <subcellularLocation>
        <location evidence="1">Nucleus</location>
    </subcellularLocation>
</comment>
<dbReference type="InterPro" id="IPR001025">
    <property type="entry name" value="BAH_dom"/>
</dbReference>
<dbReference type="Pfam" id="PF20826">
    <property type="entry name" value="PHD_5"/>
    <property type="match status" value="1"/>
</dbReference>
<dbReference type="SMART" id="SM00249">
    <property type="entry name" value="PHD"/>
    <property type="match status" value="1"/>
</dbReference>
<evidence type="ECO:0000256" key="5">
    <source>
        <dbReference type="ARBA" id="ARBA00022833"/>
    </source>
</evidence>
<keyword evidence="7" id="KW-0805">Transcription regulation</keyword>
<dbReference type="GeneID" id="25906444"/>
<evidence type="ECO:0000256" key="4">
    <source>
        <dbReference type="ARBA" id="ARBA00022771"/>
    </source>
</evidence>
<dbReference type="PROSITE" id="PS01359">
    <property type="entry name" value="ZF_PHD_1"/>
    <property type="match status" value="1"/>
</dbReference>
<dbReference type="GO" id="GO:0003682">
    <property type="term" value="F:chromatin binding"/>
    <property type="evidence" value="ECO:0007669"/>
    <property type="project" value="InterPro"/>
</dbReference>
<name>A0A0L0FYW9_9EUKA</name>
<dbReference type="SUPFAM" id="SSF57903">
    <property type="entry name" value="FYVE/PHD zinc finger"/>
    <property type="match status" value="1"/>
</dbReference>
<dbReference type="Gene3D" id="2.30.30.490">
    <property type="match status" value="1"/>
</dbReference>
<keyword evidence="5" id="KW-0862">Zinc</keyword>
<feature type="compositionally biased region" description="Polar residues" evidence="10">
    <location>
        <begin position="388"/>
        <end position="401"/>
    </location>
</feature>
<dbReference type="GO" id="GO:0008270">
    <property type="term" value="F:zinc ion binding"/>
    <property type="evidence" value="ECO:0007669"/>
    <property type="project" value="UniProtKB-KW"/>
</dbReference>
<keyword evidence="3" id="KW-0677">Repeat</keyword>
<dbReference type="GO" id="GO:0006368">
    <property type="term" value="P:transcription elongation by RNA polymerase II"/>
    <property type="evidence" value="ECO:0007669"/>
    <property type="project" value="TreeGrafter"/>
</dbReference>
<feature type="region of interest" description="Disordered" evidence="10">
    <location>
        <begin position="327"/>
        <end position="401"/>
    </location>
</feature>
<evidence type="ECO:0000256" key="2">
    <source>
        <dbReference type="ARBA" id="ARBA00022723"/>
    </source>
</evidence>
<keyword evidence="2" id="KW-0479">Metal-binding</keyword>
<dbReference type="PANTHER" id="PTHR16062">
    <property type="entry name" value="SWI/SNF-RELATED"/>
    <property type="match status" value="1"/>
</dbReference>
<evidence type="ECO:0000256" key="7">
    <source>
        <dbReference type="ARBA" id="ARBA00023015"/>
    </source>
</evidence>
<protein>
    <recommendedName>
        <fullName evidence="11">BAH domain-containing protein</fullName>
    </recommendedName>
</protein>
<dbReference type="InterPro" id="IPR011011">
    <property type="entry name" value="Znf_FYVE_PHD"/>
</dbReference>
<evidence type="ECO:0000259" key="11">
    <source>
        <dbReference type="PROSITE" id="PS51038"/>
    </source>
</evidence>
<proteinExistence type="predicted"/>
<dbReference type="GO" id="GO:0016586">
    <property type="term" value="C:RSC-type complex"/>
    <property type="evidence" value="ECO:0007669"/>
    <property type="project" value="InterPro"/>
</dbReference>
<accession>A0A0L0FYW9</accession>
<feature type="domain" description="BAH" evidence="11">
    <location>
        <begin position="171"/>
        <end position="295"/>
    </location>
</feature>
<keyword evidence="13" id="KW-1185">Reference proteome</keyword>
<keyword evidence="9" id="KW-0539">Nucleus</keyword>
<dbReference type="eggNOG" id="KOG1083">
    <property type="taxonomic scope" value="Eukaryota"/>
</dbReference>
<feature type="compositionally biased region" description="Basic and acidic residues" evidence="10">
    <location>
        <begin position="347"/>
        <end position="356"/>
    </location>
</feature>
<evidence type="ECO:0000313" key="12">
    <source>
        <dbReference type="EMBL" id="KNC81756.1"/>
    </source>
</evidence>
<dbReference type="SMART" id="SM00439">
    <property type="entry name" value="BAH"/>
    <property type="match status" value="1"/>
</dbReference>
<dbReference type="InterPro" id="IPR019786">
    <property type="entry name" value="Zinc_finger_PHD-type_CS"/>
</dbReference>
<dbReference type="AlphaFoldDB" id="A0A0L0FYW9"/>
<dbReference type="InterPro" id="IPR037382">
    <property type="entry name" value="Rsc/polybromo"/>
</dbReference>
<dbReference type="Proteomes" id="UP000054560">
    <property type="component" value="Unassembled WGS sequence"/>
</dbReference>
<keyword evidence="6" id="KW-0156">Chromatin regulator</keyword>
<dbReference type="Pfam" id="PF01426">
    <property type="entry name" value="BAH"/>
    <property type="match status" value="1"/>
</dbReference>
<dbReference type="InterPro" id="IPR013083">
    <property type="entry name" value="Znf_RING/FYVE/PHD"/>
</dbReference>
<dbReference type="OrthoDB" id="161570at2759"/>
<dbReference type="Gene3D" id="3.30.40.10">
    <property type="entry name" value="Zinc/RING finger domain, C3HC4 (zinc finger)"/>
    <property type="match status" value="1"/>
</dbReference>
<dbReference type="GO" id="GO:0006338">
    <property type="term" value="P:chromatin remodeling"/>
    <property type="evidence" value="ECO:0007669"/>
    <property type="project" value="InterPro"/>
</dbReference>
<sequence length="473" mass="52671">MADATVVFEQVRSTIRDHGDKIQEIMYGVWTGAEPETDSPSNETAAIDNTEIASSENTENAATSTTVKDENKPGYILRNGTDTSVTDVIQCVCQLNVNEGCMLQCSGCLVWLHDTCVQLTPEQAADDSFDFVCAECLQVSPSEFLVVPNEYTDDDEERHNTYYRYLVRDGTHYRQGLCVYVPVNTHKRSSSRTAHQNIIRIAQIWTTPDGQAYVSGSRHYRPWETRHKINHRFGKQEVVKSNTTIVAKVDDLLGCCAVMSTKDYIEGKVYDIAERDTYYVEWRYDPDYAQWKKIRKHDFAEHHTDLCNYVYRATPADTTRYILNGSEFVEPPASTKSKGKSSPNRGNGDKANDALRPKKGPAKVSNANVNTHTSKRGASREGRSGSSVPETGTAPDTTTNEGVMANKIVGCTTAVGYTTAERGAAHMSHDDKKEAMESILDSLALEVDEDIRKVSVDVSFLLVGSRRRCGNRS</sequence>
<evidence type="ECO:0000256" key="1">
    <source>
        <dbReference type="ARBA" id="ARBA00004123"/>
    </source>
</evidence>
<dbReference type="STRING" id="667725.A0A0L0FYW9"/>
<evidence type="ECO:0000313" key="13">
    <source>
        <dbReference type="Proteomes" id="UP000054560"/>
    </source>
</evidence>
<dbReference type="InterPro" id="IPR043151">
    <property type="entry name" value="BAH_sf"/>
</dbReference>
<dbReference type="RefSeq" id="XP_014155658.1">
    <property type="nucleotide sequence ID" value="XM_014300183.1"/>
</dbReference>
<evidence type="ECO:0000256" key="9">
    <source>
        <dbReference type="ARBA" id="ARBA00023242"/>
    </source>
</evidence>
<feature type="compositionally biased region" description="Polar residues" evidence="10">
    <location>
        <begin position="334"/>
        <end position="345"/>
    </location>
</feature>
<reference evidence="12 13" key="1">
    <citation type="submission" date="2011-02" db="EMBL/GenBank/DDBJ databases">
        <title>The Genome Sequence of Sphaeroforma arctica JP610.</title>
        <authorList>
            <consortium name="The Broad Institute Genome Sequencing Platform"/>
            <person name="Russ C."/>
            <person name="Cuomo C."/>
            <person name="Young S.K."/>
            <person name="Zeng Q."/>
            <person name="Gargeya S."/>
            <person name="Alvarado L."/>
            <person name="Berlin A."/>
            <person name="Chapman S.B."/>
            <person name="Chen Z."/>
            <person name="Freedman E."/>
            <person name="Gellesch M."/>
            <person name="Goldberg J."/>
            <person name="Griggs A."/>
            <person name="Gujja S."/>
            <person name="Heilman E."/>
            <person name="Heiman D."/>
            <person name="Howarth C."/>
            <person name="Mehta T."/>
            <person name="Neiman D."/>
            <person name="Pearson M."/>
            <person name="Roberts A."/>
            <person name="Saif S."/>
            <person name="Shea T."/>
            <person name="Shenoy N."/>
            <person name="Sisk P."/>
            <person name="Stolte C."/>
            <person name="Sykes S."/>
            <person name="White J."/>
            <person name="Yandava C."/>
            <person name="Burger G."/>
            <person name="Gray M.W."/>
            <person name="Holland P.W.H."/>
            <person name="King N."/>
            <person name="Lang F.B.F."/>
            <person name="Roger A.J."/>
            <person name="Ruiz-Trillo I."/>
            <person name="Haas B."/>
            <person name="Nusbaum C."/>
            <person name="Birren B."/>
        </authorList>
    </citation>
    <scope>NUCLEOTIDE SEQUENCE [LARGE SCALE GENOMIC DNA]</scope>
    <source>
        <strain evidence="12 13">JP610</strain>
    </source>
</reference>
<dbReference type="PROSITE" id="PS51038">
    <property type="entry name" value="BAH"/>
    <property type="match status" value="1"/>
</dbReference>
<dbReference type="PANTHER" id="PTHR16062:SF19">
    <property type="entry name" value="PROTEIN POLYBROMO-1"/>
    <property type="match status" value="1"/>
</dbReference>
<evidence type="ECO:0000256" key="10">
    <source>
        <dbReference type="SAM" id="MobiDB-lite"/>
    </source>
</evidence>